<sequence length="178" mass="19480">MDWILDRLLPDPDFRTCHTRAVDAPPEAVWRALLSIGVDDLPVTRVLMRIRGGGRRPDPGAFVANGLIPELGREDGREVVIGRVGQFWKPRPALGPAEATGAEGFAAFSEPGWAKAAMGLQITPLDGRTLLAADTRVTATDRRSRRAFRPYWSFIRLGGAGMIRIELLTAVARLAERA</sequence>
<name>A0A3M2MBW8_9ACTN</name>
<gene>
    <name evidence="1" type="ORF">EBO15_12090</name>
</gene>
<dbReference type="OrthoDB" id="5464833at2"/>
<protein>
    <recommendedName>
        <fullName evidence="3">DUF2867 domain-containing protein</fullName>
    </recommendedName>
</protein>
<evidence type="ECO:0000313" key="1">
    <source>
        <dbReference type="EMBL" id="RMI44688.1"/>
    </source>
</evidence>
<dbReference type="AlphaFoldDB" id="A0A3M2MBW8"/>
<dbReference type="Proteomes" id="UP000282674">
    <property type="component" value="Unassembled WGS sequence"/>
</dbReference>
<comment type="caution">
    <text evidence="1">The sequence shown here is derived from an EMBL/GenBank/DDBJ whole genome shotgun (WGS) entry which is preliminary data.</text>
</comment>
<evidence type="ECO:0008006" key="3">
    <source>
        <dbReference type="Google" id="ProtNLM"/>
    </source>
</evidence>
<organism evidence="1 2">
    <name type="scientific">Actinomadura harenae</name>
    <dbReference type="NCBI Taxonomy" id="2483351"/>
    <lineage>
        <taxon>Bacteria</taxon>
        <taxon>Bacillati</taxon>
        <taxon>Actinomycetota</taxon>
        <taxon>Actinomycetes</taxon>
        <taxon>Streptosporangiales</taxon>
        <taxon>Thermomonosporaceae</taxon>
        <taxon>Actinomadura</taxon>
    </lineage>
</organism>
<evidence type="ECO:0000313" key="2">
    <source>
        <dbReference type="Proteomes" id="UP000282674"/>
    </source>
</evidence>
<proteinExistence type="predicted"/>
<dbReference type="EMBL" id="RFFG01000017">
    <property type="protein sequence ID" value="RMI44688.1"/>
    <property type="molecule type" value="Genomic_DNA"/>
</dbReference>
<accession>A0A3M2MBW8</accession>
<reference evidence="1 2" key="1">
    <citation type="submission" date="2018-10" db="EMBL/GenBank/DDBJ databases">
        <title>Isolation from soil.</title>
        <authorList>
            <person name="Hu J."/>
        </authorList>
    </citation>
    <scope>NUCLEOTIDE SEQUENCE [LARGE SCALE GENOMIC DNA]</scope>
    <source>
        <strain evidence="1 2">NEAU-Ht49</strain>
    </source>
</reference>
<keyword evidence="2" id="KW-1185">Reference proteome</keyword>
<dbReference type="RefSeq" id="WP_122194439.1">
    <property type="nucleotide sequence ID" value="NZ_JBHSKC010000009.1"/>
</dbReference>